<evidence type="ECO:0000256" key="5">
    <source>
        <dbReference type="ARBA" id="ARBA00022691"/>
    </source>
</evidence>
<dbReference type="SUPFAM" id="SSF82199">
    <property type="entry name" value="SET domain"/>
    <property type="match status" value="1"/>
</dbReference>
<name>A0AAP0NX71_9MAGN</name>
<dbReference type="PROSITE" id="PS51575">
    <property type="entry name" value="SAM_MT43_SUVAR39_2"/>
    <property type="match status" value="1"/>
</dbReference>
<dbReference type="Pfam" id="PF02182">
    <property type="entry name" value="SAD_SRA"/>
    <property type="match status" value="1"/>
</dbReference>
<keyword evidence="2" id="KW-0158">Chromosome</keyword>
<dbReference type="GO" id="GO:0005634">
    <property type="term" value="C:nucleus"/>
    <property type="evidence" value="ECO:0007669"/>
    <property type="project" value="UniProtKB-SubCell"/>
</dbReference>
<feature type="compositionally biased region" description="Basic and acidic residues" evidence="9">
    <location>
        <begin position="319"/>
        <end position="340"/>
    </location>
</feature>
<dbReference type="PROSITE" id="PS50867">
    <property type="entry name" value="PRE_SET"/>
    <property type="match status" value="1"/>
</dbReference>
<dbReference type="Gene3D" id="2.170.270.10">
    <property type="entry name" value="SET domain"/>
    <property type="match status" value="1"/>
</dbReference>
<dbReference type="GO" id="GO:0005694">
    <property type="term" value="C:chromosome"/>
    <property type="evidence" value="ECO:0007669"/>
    <property type="project" value="UniProtKB-SubCell"/>
</dbReference>
<feature type="compositionally biased region" description="Polar residues" evidence="9">
    <location>
        <begin position="505"/>
        <end position="517"/>
    </location>
</feature>
<dbReference type="InterPro" id="IPR003105">
    <property type="entry name" value="SRA_YDG"/>
</dbReference>
<keyword evidence="6" id="KW-0156">Chromatin regulator</keyword>
<evidence type="ECO:0000259" key="11">
    <source>
        <dbReference type="PROSITE" id="PS50867"/>
    </source>
</evidence>
<feature type="compositionally biased region" description="Basic residues" evidence="9">
    <location>
        <begin position="291"/>
        <end position="302"/>
    </location>
</feature>
<evidence type="ECO:0000256" key="9">
    <source>
        <dbReference type="SAM" id="MobiDB-lite"/>
    </source>
</evidence>
<dbReference type="InterPro" id="IPR001214">
    <property type="entry name" value="SET_dom"/>
</dbReference>
<evidence type="ECO:0000256" key="7">
    <source>
        <dbReference type="ARBA" id="ARBA00023242"/>
    </source>
</evidence>
<feature type="compositionally biased region" description="Polar residues" evidence="9">
    <location>
        <begin position="566"/>
        <end position="581"/>
    </location>
</feature>
<evidence type="ECO:0000256" key="2">
    <source>
        <dbReference type="ARBA" id="ARBA00022454"/>
    </source>
</evidence>
<dbReference type="Pfam" id="PF00856">
    <property type="entry name" value="SET"/>
    <property type="match status" value="1"/>
</dbReference>
<evidence type="ECO:0000259" key="13">
    <source>
        <dbReference type="PROSITE" id="PS51015"/>
    </source>
</evidence>
<reference evidence="14 15" key="1">
    <citation type="submission" date="2024-01" db="EMBL/GenBank/DDBJ databases">
        <title>Genome assemblies of Stephania.</title>
        <authorList>
            <person name="Yang L."/>
        </authorList>
    </citation>
    <scope>NUCLEOTIDE SEQUENCE [LARGE SCALE GENOMIC DNA]</scope>
    <source>
        <strain evidence="14">YNDBR</strain>
        <tissue evidence="14">Leaf</tissue>
    </source>
</reference>
<dbReference type="Gene3D" id="2.30.280.10">
    <property type="entry name" value="SRA-YDG"/>
    <property type="match status" value="1"/>
</dbReference>
<feature type="domain" description="Pre-SET" evidence="11">
    <location>
        <begin position="885"/>
        <end position="945"/>
    </location>
</feature>
<feature type="compositionally biased region" description="Polar residues" evidence="9">
    <location>
        <begin position="195"/>
        <end position="209"/>
    </location>
</feature>
<comment type="caution">
    <text evidence="14">The sequence shown here is derived from an EMBL/GenBank/DDBJ whole genome shotgun (WGS) entry which is preliminary data.</text>
</comment>
<feature type="domain" description="SET" evidence="10">
    <location>
        <begin position="948"/>
        <end position="1092"/>
    </location>
</feature>
<organism evidence="14 15">
    <name type="scientific">Stephania yunnanensis</name>
    <dbReference type="NCBI Taxonomy" id="152371"/>
    <lineage>
        <taxon>Eukaryota</taxon>
        <taxon>Viridiplantae</taxon>
        <taxon>Streptophyta</taxon>
        <taxon>Embryophyta</taxon>
        <taxon>Tracheophyta</taxon>
        <taxon>Spermatophyta</taxon>
        <taxon>Magnoliopsida</taxon>
        <taxon>Ranunculales</taxon>
        <taxon>Menispermaceae</taxon>
        <taxon>Menispermoideae</taxon>
        <taxon>Cissampelideae</taxon>
        <taxon>Stephania</taxon>
    </lineage>
</organism>
<feature type="region of interest" description="Disordered" evidence="9">
    <location>
        <begin position="195"/>
        <end position="340"/>
    </location>
</feature>
<evidence type="ECO:0000256" key="6">
    <source>
        <dbReference type="ARBA" id="ARBA00022853"/>
    </source>
</evidence>
<keyword evidence="3" id="KW-0489">Methyltransferase</keyword>
<keyword evidence="15" id="KW-1185">Reference proteome</keyword>
<dbReference type="Pfam" id="PF05033">
    <property type="entry name" value="Pre-SET"/>
    <property type="match status" value="1"/>
</dbReference>
<dbReference type="PANTHER" id="PTHR45660:SF46">
    <property type="entry name" value="HISTONE-LYSINE N-METHYLTRANSFERASE, H3 LYSINE-9 SPECIFIC SUVH6"/>
    <property type="match status" value="1"/>
</dbReference>
<feature type="domain" description="YDG" evidence="13">
    <location>
        <begin position="664"/>
        <end position="815"/>
    </location>
</feature>
<feature type="compositionally biased region" description="Basic and acidic residues" evidence="9">
    <location>
        <begin position="214"/>
        <end position="230"/>
    </location>
</feature>
<evidence type="ECO:0000313" key="14">
    <source>
        <dbReference type="EMBL" id="KAK9121000.1"/>
    </source>
</evidence>
<dbReference type="InterPro" id="IPR007728">
    <property type="entry name" value="Pre-SET_dom"/>
</dbReference>
<evidence type="ECO:0000256" key="4">
    <source>
        <dbReference type="ARBA" id="ARBA00022679"/>
    </source>
</evidence>
<evidence type="ECO:0000313" key="15">
    <source>
        <dbReference type="Proteomes" id="UP001420932"/>
    </source>
</evidence>
<evidence type="ECO:0000256" key="1">
    <source>
        <dbReference type="ARBA" id="ARBA00004286"/>
    </source>
</evidence>
<evidence type="ECO:0000256" key="8">
    <source>
        <dbReference type="PROSITE-ProRule" id="PRU00358"/>
    </source>
</evidence>
<keyword evidence="5" id="KW-0949">S-adenosyl-L-methionine</keyword>
<dbReference type="InterPro" id="IPR051357">
    <property type="entry name" value="H3K9_HMTase_SUVAR3-9"/>
</dbReference>
<dbReference type="InterPro" id="IPR036987">
    <property type="entry name" value="SRA-YDG_sf"/>
</dbReference>
<dbReference type="GO" id="GO:0032259">
    <property type="term" value="P:methylation"/>
    <property type="evidence" value="ECO:0007669"/>
    <property type="project" value="UniProtKB-KW"/>
</dbReference>
<sequence>MGVVVAASSGGGGGGQFPRKGVIENLEGLVGPDISNPKFKRRKVSAVRDFPIGCGRLPSTPTIHVNPGENVVGVDSSVAGTDVAKESVSLGQTRMVDVGRLGPQVAVCENVSESESAGDGVKSTTPLRSLVEPGRMVDSGGLAPSVDMCTGNVDGDEATGAGVGSDTHLPSFVETIIVEGINSEQIGLPDLVKTSSSCGTNSMKGSDQANAFAAEKKGDSASEKSPKAMDVDSSNRGVEPEGVEFTESSTAATLGSSLDFSQLQNKDDTPSGSLSLRQNSGPLLEDPDRRLQKKYPPRKRISAHRDFPQGCGRDAPPINHEECPKFDSPSAERKSGNETFSKEMERATKIDSKEIKALPLSRSKDAFNVNSEGDVSSQVKLDKELKKDMARDSHVRETSEGIFGQKDTEALCSLSYENLAQSDLVSPSFSKKVDKVVRTSAEKKKLSKATDLKRKCSKMSENSNSLNQFQKEDPTDFETFNDRVIVQALMAAPNCPLRQGKGSFKSPSGASISTTGSKPRPQLVGVQEHKGKTASSKGKTTKKNMCLTGEAAIDGAEERVCKDDQVSSGNAEEGENASSVPISEGRELSLISFALRTSNDGDVAATRNKVRETLRLFQTLCRKFLRDEEAKPKDQTGGGKRVDILASNILRNENKYLNREKMLGPVPGVEVGDEFHYRAELAVIGLHHVLVAGIDYLKKGSKLLATSVVASGGYENDTDRPDVLIYVGQGGNSTGDKKAEDQKLEKGNLSLKNSMDAKTPVRVIRGYKEPKAPDSVDGKLKSVTTYTYDGIFMVDKFWTEQSRQGNNIFKFELRRVPGQPELALREVKNSNKLRARKGLCVADISQGKEKMPISAFNTIDDSKPPPFEYVTRMIYPSWYNLVPPKGCDCVSGCSDSAKCYCVVKNGGGLPFNHNGAIVEAKPLVHECGPSCKCPPSCPNRVSQHGIMFQLEIFRTDLRGWGVRSIDSIPSGSFICEYTGELLQDKEAEQRADGDEYLFDIGHNYNDQALWGGLSTLIPPTLQSGSSETVEDVGFTIDAALYGSIGRFINHSCSPNLYAQNVLYDHDDKRMPHIMLFAAENIPPLQELTYHYNYQIDQVHDSDGNIKKKSCYCGSPECTGRMY</sequence>
<dbReference type="GO" id="GO:0008270">
    <property type="term" value="F:zinc ion binding"/>
    <property type="evidence" value="ECO:0007669"/>
    <property type="project" value="InterPro"/>
</dbReference>
<dbReference type="EMBL" id="JBBNAF010000008">
    <property type="protein sequence ID" value="KAK9121000.1"/>
    <property type="molecule type" value="Genomic_DNA"/>
</dbReference>
<evidence type="ECO:0000259" key="10">
    <source>
        <dbReference type="PROSITE" id="PS50280"/>
    </source>
</evidence>
<dbReference type="SMART" id="SM00508">
    <property type="entry name" value="PostSET"/>
    <property type="match status" value="1"/>
</dbReference>
<feature type="domain" description="Post-SET" evidence="12">
    <location>
        <begin position="1106"/>
        <end position="1122"/>
    </location>
</feature>
<keyword evidence="7 8" id="KW-0539">Nucleus</keyword>
<dbReference type="SMART" id="SM00466">
    <property type="entry name" value="SRA"/>
    <property type="match status" value="1"/>
</dbReference>
<protein>
    <submittedName>
        <fullName evidence="14">Uncharacterized protein</fullName>
    </submittedName>
</protein>
<dbReference type="SMART" id="SM00468">
    <property type="entry name" value="PreSET"/>
    <property type="match status" value="1"/>
</dbReference>
<dbReference type="PANTHER" id="PTHR45660">
    <property type="entry name" value="HISTONE-LYSINE N-METHYLTRANSFERASE SETMAR"/>
    <property type="match status" value="1"/>
</dbReference>
<dbReference type="Proteomes" id="UP001420932">
    <property type="component" value="Unassembled WGS sequence"/>
</dbReference>
<dbReference type="AlphaFoldDB" id="A0AAP0NX71"/>
<dbReference type="PROSITE" id="PS50280">
    <property type="entry name" value="SET"/>
    <property type="match status" value="1"/>
</dbReference>
<feature type="compositionally biased region" description="Polar residues" evidence="9">
    <location>
        <begin position="246"/>
        <end position="281"/>
    </location>
</feature>
<dbReference type="PROSITE" id="PS50868">
    <property type="entry name" value="POST_SET"/>
    <property type="match status" value="1"/>
</dbReference>
<dbReference type="GO" id="GO:0042054">
    <property type="term" value="F:histone methyltransferase activity"/>
    <property type="evidence" value="ECO:0007669"/>
    <property type="project" value="InterPro"/>
</dbReference>
<dbReference type="SUPFAM" id="SSF88697">
    <property type="entry name" value="PUA domain-like"/>
    <property type="match status" value="1"/>
</dbReference>
<dbReference type="InterPro" id="IPR046341">
    <property type="entry name" value="SET_dom_sf"/>
</dbReference>
<gene>
    <name evidence="14" type="ORF">Syun_018617</name>
</gene>
<dbReference type="InterPro" id="IPR015947">
    <property type="entry name" value="PUA-like_sf"/>
</dbReference>
<feature type="region of interest" description="Disordered" evidence="9">
    <location>
        <begin position="558"/>
        <end position="582"/>
    </location>
</feature>
<dbReference type="InterPro" id="IPR003616">
    <property type="entry name" value="Post-SET_dom"/>
</dbReference>
<dbReference type="InterPro" id="IPR025794">
    <property type="entry name" value="H3-K9-MeTrfase_plant"/>
</dbReference>
<comment type="subcellular location">
    <subcellularLocation>
        <location evidence="1">Chromosome</location>
    </subcellularLocation>
    <subcellularLocation>
        <location evidence="8">Nucleus</location>
    </subcellularLocation>
</comment>
<evidence type="ECO:0000256" key="3">
    <source>
        <dbReference type="ARBA" id="ARBA00022603"/>
    </source>
</evidence>
<keyword evidence="4" id="KW-0808">Transferase</keyword>
<dbReference type="GO" id="GO:0003690">
    <property type="term" value="F:double-stranded DNA binding"/>
    <property type="evidence" value="ECO:0007669"/>
    <property type="project" value="TreeGrafter"/>
</dbReference>
<dbReference type="PROSITE" id="PS51015">
    <property type="entry name" value="YDG"/>
    <property type="match status" value="1"/>
</dbReference>
<feature type="region of interest" description="Disordered" evidence="9">
    <location>
        <begin position="497"/>
        <end position="541"/>
    </location>
</feature>
<dbReference type="SMART" id="SM00317">
    <property type="entry name" value="SET"/>
    <property type="match status" value="1"/>
</dbReference>
<evidence type="ECO:0000259" key="12">
    <source>
        <dbReference type="PROSITE" id="PS50868"/>
    </source>
</evidence>
<accession>A0AAP0NX71</accession>
<proteinExistence type="predicted"/>